<keyword evidence="4 7" id="KW-1133">Transmembrane helix</keyword>
<keyword evidence="5 7" id="KW-0472">Membrane</keyword>
<evidence type="ECO:0000256" key="7">
    <source>
        <dbReference type="SAM" id="Phobius"/>
    </source>
</evidence>
<dbReference type="PANTHER" id="PTHR30213">
    <property type="entry name" value="INNER MEMBRANE PROTEIN YHJD"/>
    <property type="match status" value="1"/>
</dbReference>
<dbReference type="PIRSF" id="PIRSF035875">
    <property type="entry name" value="RNase_BN"/>
    <property type="match status" value="1"/>
</dbReference>
<dbReference type="Proteomes" id="UP000528964">
    <property type="component" value="Unassembled WGS sequence"/>
</dbReference>
<dbReference type="GO" id="GO:0005886">
    <property type="term" value="C:plasma membrane"/>
    <property type="evidence" value="ECO:0007669"/>
    <property type="project" value="UniProtKB-SubCell"/>
</dbReference>
<comment type="caution">
    <text evidence="8">The sequence shown here is derived from an EMBL/GenBank/DDBJ whole genome shotgun (WGS) entry which is preliminary data.</text>
</comment>
<evidence type="ECO:0000313" key="9">
    <source>
        <dbReference type="Proteomes" id="UP000528964"/>
    </source>
</evidence>
<feature type="transmembrane region" description="Helical" evidence="7">
    <location>
        <begin position="213"/>
        <end position="239"/>
    </location>
</feature>
<dbReference type="NCBIfam" id="TIGR00765">
    <property type="entry name" value="yihY_not_rbn"/>
    <property type="match status" value="1"/>
</dbReference>
<keyword evidence="9" id="KW-1185">Reference proteome</keyword>
<accession>A0A7W6GGK3</accession>
<dbReference type="EMBL" id="JACIDR010000002">
    <property type="protein sequence ID" value="MBB3972844.1"/>
    <property type="molecule type" value="Genomic_DNA"/>
</dbReference>
<feature type="transmembrane region" description="Helical" evidence="7">
    <location>
        <begin position="186"/>
        <end position="206"/>
    </location>
</feature>
<evidence type="ECO:0000256" key="3">
    <source>
        <dbReference type="ARBA" id="ARBA00022692"/>
    </source>
</evidence>
<comment type="subcellular location">
    <subcellularLocation>
        <location evidence="1">Cell membrane</location>
        <topology evidence="1">Multi-pass membrane protein</topology>
    </subcellularLocation>
</comment>
<dbReference type="Pfam" id="PF03631">
    <property type="entry name" value="Virul_fac_BrkB"/>
    <property type="match status" value="1"/>
</dbReference>
<feature type="transmembrane region" description="Helical" evidence="7">
    <location>
        <begin position="140"/>
        <end position="166"/>
    </location>
</feature>
<evidence type="ECO:0000256" key="1">
    <source>
        <dbReference type="ARBA" id="ARBA00004651"/>
    </source>
</evidence>
<organism evidence="8 9">
    <name type="scientific">Hansschlegelia beijingensis</name>
    <dbReference type="NCBI Taxonomy" id="1133344"/>
    <lineage>
        <taxon>Bacteria</taxon>
        <taxon>Pseudomonadati</taxon>
        <taxon>Pseudomonadota</taxon>
        <taxon>Alphaproteobacteria</taxon>
        <taxon>Hyphomicrobiales</taxon>
        <taxon>Methylopilaceae</taxon>
        <taxon>Hansschlegelia</taxon>
    </lineage>
</organism>
<keyword evidence="3 7" id="KW-0812">Transmembrane</keyword>
<evidence type="ECO:0000256" key="5">
    <source>
        <dbReference type="ARBA" id="ARBA00023136"/>
    </source>
</evidence>
<keyword evidence="2" id="KW-1003">Cell membrane</keyword>
<reference evidence="8 9" key="1">
    <citation type="submission" date="2020-08" db="EMBL/GenBank/DDBJ databases">
        <title>Genomic Encyclopedia of Type Strains, Phase IV (KMG-IV): sequencing the most valuable type-strain genomes for metagenomic binning, comparative biology and taxonomic classification.</title>
        <authorList>
            <person name="Goeker M."/>
        </authorList>
    </citation>
    <scope>NUCLEOTIDE SEQUENCE [LARGE SCALE GENOMIC DNA]</scope>
    <source>
        <strain evidence="8 9">DSM 25481</strain>
    </source>
</reference>
<feature type="transmembrane region" description="Helical" evidence="7">
    <location>
        <begin position="251"/>
        <end position="272"/>
    </location>
</feature>
<dbReference type="InterPro" id="IPR017039">
    <property type="entry name" value="Virul_fac_BrkB"/>
</dbReference>
<feature type="transmembrane region" description="Helical" evidence="7">
    <location>
        <begin position="35"/>
        <end position="59"/>
    </location>
</feature>
<evidence type="ECO:0000256" key="6">
    <source>
        <dbReference type="SAM" id="MobiDB-lite"/>
    </source>
</evidence>
<protein>
    <submittedName>
        <fullName evidence="8">Membrane protein</fullName>
    </submittedName>
</protein>
<evidence type="ECO:0000256" key="2">
    <source>
        <dbReference type="ARBA" id="ARBA00022475"/>
    </source>
</evidence>
<sequence length="314" mass="33635">MIAKPRNAALRVVDIVWEALKRFDRDDGWAISAHIALNGLLAIFPFLIFVTALAAFLGAGQMSGQIVHIIFDTWPSAVAAPLAGEVDKVLNEPRGGVLTIGVLLTLWVSSSAVEALRIALGRAYHCPTSKPIWLSRLQSVWFVALGALGLVVVAVLIVLWPLLWNFAINHRYLGWLVAFELASNVLRYAVTIVVLAIALIAAHLWLPGGRRKLVDVLPGVVITIFLFIAGATIFSIYIARFANYASTYAGLAGAMTAVVFLNVSAALFILGAEFNAVLMERRKGRAAGCTNPKSRAAAERIGGRGRPNTGAASA</sequence>
<dbReference type="AlphaFoldDB" id="A0A7W6GGK3"/>
<proteinExistence type="predicted"/>
<feature type="transmembrane region" description="Helical" evidence="7">
    <location>
        <begin position="96"/>
        <end position="120"/>
    </location>
</feature>
<gene>
    <name evidence="8" type="ORF">GGR24_001501</name>
</gene>
<name>A0A7W6GGK3_9HYPH</name>
<evidence type="ECO:0000313" key="8">
    <source>
        <dbReference type="EMBL" id="MBB3972844.1"/>
    </source>
</evidence>
<evidence type="ECO:0000256" key="4">
    <source>
        <dbReference type="ARBA" id="ARBA00022989"/>
    </source>
</evidence>
<dbReference type="PANTHER" id="PTHR30213:SF0">
    <property type="entry name" value="UPF0761 MEMBRANE PROTEIN YIHY"/>
    <property type="match status" value="1"/>
</dbReference>
<feature type="region of interest" description="Disordered" evidence="6">
    <location>
        <begin position="289"/>
        <end position="314"/>
    </location>
</feature>